<sequence length="981" mass="110028">MMESGVPACHTCGGEVGLDVHGEPFVACRECGFPVCKACVDHEVSEGRKSCLRCAAPFVIELPTHDLDRDDSGNKQVTISQPNEPADAGIHARHVSSVSTVDSDYNDEYGNPIWKTRVESWKDKKNKKKKSVSKTEKEVQAPDDQQMDQKQIPDAAEPMSAIIPIPKSKLSPYRSIIIVRLLILALFFHYRVTNPVDSAFGLWLTSVICEIWFAVSWVLDQFPKWYPINRVTYLDRLSARYEREGEPSELAAVDFFVSTVDPMKEPPLITANTVLSILAVDYPVDKVSCYVSDDGAAMLTFESLVETADFARKWVPFCKKFSIEPRAPEFYFSQKIDYLKDKIQPSFVKERRAMKRDYEEYKVRVNALVAKAQKTPEEGWTMQDGTPWPGNKTRDHPGMIQVFLGSTGAHDIEGNELPRLVYVSREKRPGFQHHKKAGAENALVRVSAVLTNAPYILNLDCDHYVNNSKAVREAMCFLMDPQVGRDVCYVQFPQRFDGIDRSDRYANRNIVFFDVNMKGLDGIQGPVYVGTGCVFNRQALYGYSPPNISSLPKSSSSCSWCGCCSCCCPTKKQPAKDPAEVYKDAKREDLNAAIFNLTEIENYDEHERSMLISQLSFEKTFGLSSVFIESTLMENGGVPESVNPSTLIKEAIHVISCGYEEKTSWGKEIGWIYGSVTEDILTGFKMHCRGWRSIYCMPVRPAFKGSAPINLSDRLHQVLRWALGSVEIFLSRHCPLWYGFGGGRLKGLQRLAYINTIVYPFTSLPLIAYCSIPAICLLTGKFIIPTLSNLASMLFLGLFMSIIITSVLELRWSGVGIEDLWRNEQFWVIGGVSAHLFAVFQGFLKMLAGLDTNFTVTSKAADDSEFGELYIVKWTTLLIPPTTLLIVNLVGVVAGFSDALNKGYEAWGPLFGKVFFAFWVILHLYPFLKGLMGRQNRTPTIVVLWSVLLASVFSLVWVKIDPFVSNANAQNLSQDCISIDC</sequence>
<organism evidence="1 2">
    <name type="scientific">Melastoma candidum</name>
    <dbReference type="NCBI Taxonomy" id="119954"/>
    <lineage>
        <taxon>Eukaryota</taxon>
        <taxon>Viridiplantae</taxon>
        <taxon>Streptophyta</taxon>
        <taxon>Embryophyta</taxon>
        <taxon>Tracheophyta</taxon>
        <taxon>Spermatophyta</taxon>
        <taxon>Magnoliopsida</taxon>
        <taxon>eudicotyledons</taxon>
        <taxon>Gunneridae</taxon>
        <taxon>Pentapetalae</taxon>
        <taxon>rosids</taxon>
        <taxon>malvids</taxon>
        <taxon>Myrtales</taxon>
        <taxon>Melastomataceae</taxon>
        <taxon>Melastomatoideae</taxon>
        <taxon>Melastomateae</taxon>
        <taxon>Melastoma</taxon>
    </lineage>
</organism>
<comment type="caution">
    <text evidence="1">The sequence shown here is derived from an EMBL/GenBank/DDBJ whole genome shotgun (WGS) entry which is preliminary data.</text>
</comment>
<proteinExistence type="predicted"/>
<dbReference type="Proteomes" id="UP001057402">
    <property type="component" value="Chromosome 5"/>
</dbReference>
<reference evidence="2" key="1">
    <citation type="journal article" date="2023" name="Front. Plant Sci.">
        <title>Chromosomal-level genome assembly of Melastoma candidum provides insights into trichome evolution.</title>
        <authorList>
            <person name="Zhong Y."/>
            <person name="Wu W."/>
            <person name="Sun C."/>
            <person name="Zou P."/>
            <person name="Liu Y."/>
            <person name="Dai S."/>
            <person name="Zhou R."/>
        </authorList>
    </citation>
    <scope>NUCLEOTIDE SEQUENCE [LARGE SCALE GENOMIC DNA]</scope>
</reference>
<evidence type="ECO:0000313" key="2">
    <source>
        <dbReference type="Proteomes" id="UP001057402"/>
    </source>
</evidence>
<protein>
    <submittedName>
        <fullName evidence="1">Uncharacterized protein</fullName>
    </submittedName>
</protein>
<keyword evidence="2" id="KW-1185">Reference proteome</keyword>
<accession>A0ACB9QWJ0</accession>
<dbReference type="EMBL" id="CM042884">
    <property type="protein sequence ID" value="KAI4368122.1"/>
    <property type="molecule type" value="Genomic_DNA"/>
</dbReference>
<evidence type="ECO:0000313" key="1">
    <source>
        <dbReference type="EMBL" id="KAI4368122.1"/>
    </source>
</evidence>
<gene>
    <name evidence="1" type="ORF">MLD38_016717</name>
</gene>
<name>A0ACB9QWJ0_9MYRT</name>